<dbReference type="InterPro" id="IPR042261">
    <property type="entry name" value="Lsr2-like_dimerization"/>
</dbReference>
<protein>
    <submittedName>
        <fullName evidence="4">Lsr2 family protein</fullName>
    </submittedName>
</protein>
<organism evidence="4 5">
    <name type="scientific">Jatrophihabitans telluris</name>
    <dbReference type="NCBI Taxonomy" id="2038343"/>
    <lineage>
        <taxon>Bacteria</taxon>
        <taxon>Bacillati</taxon>
        <taxon>Actinomycetota</taxon>
        <taxon>Actinomycetes</taxon>
        <taxon>Jatrophihabitantales</taxon>
        <taxon>Jatrophihabitantaceae</taxon>
        <taxon>Jatrophihabitans</taxon>
    </lineage>
</organism>
<dbReference type="Gene3D" id="4.10.320.10">
    <property type="entry name" value="E3-binding domain"/>
    <property type="match status" value="1"/>
</dbReference>
<feature type="domain" description="Lsr2 DNA-binding" evidence="3">
    <location>
        <begin position="67"/>
        <end position="102"/>
    </location>
</feature>
<dbReference type="Pfam" id="PF23359">
    <property type="entry name" value="Lsr2_DNA-bd"/>
    <property type="match status" value="1"/>
</dbReference>
<reference evidence="4" key="1">
    <citation type="journal article" date="2018" name="Int. J. Syst. Evol. Microbiol.">
        <title>Jatrophihabitans telluris sp. nov., isolated from sediment soil of lava forest wetlands and the emended description of the genus Jatrophihabitans.</title>
        <authorList>
            <person name="Lee K.C."/>
            <person name="Suh M.K."/>
            <person name="Eom M.K."/>
            <person name="Kim K.K."/>
            <person name="Kim J.S."/>
            <person name="Kim D.S."/>
            <person name="Ko S.H."/>
            <person name="Shin Y.K."/>
            <person name="Lee J.S."/>
        </authorList>
    </citation>
    <scope>NUCLEOTIDE SEQUENCE</scope>
    <source>
        <strain evidence="4">N237</strain>
    </source>
</reference>
<evidence type="ECO:0000313" key="5">
    <source>
        <dbReference type="Proteomes" id="UP001056336"/>
    </source>
</evidence>
<dbReference type="InterPro" id="IPR024412">
    <property type="entry name" value="Lsr2_dim_dom"/>
</dbReference>
<gene>
    <name evidence="4" type="ORF">M6D93_06990</name>
</gene>
<accession>A0ABY4R1R7</accession>
<name>A0ABY4R1R7_9ACTN</name>
<dbReference type="InterPro" id="IPR055370">
    <property type="entry name" value="Lsr2_DNA-bd"/>
</dbReference>
<dbReference type="Proteomes" id="UP001056336">
    <property type="component" value="Chromosome"/>
</dbReference>
<evidence type="ECO:0000313" key="4">
    <source>
        <dbReference type="EMBL" id="UQX89738.1"/>
    </source>
</evidence>
<dbReference type="EMBL" id="CP097332">
    <property type="protein sequence ID" value="UQX89738.1"/>
    <property type="molecule type" value="Genomic_DNA"/>
</dbReference>
<evidence type="ECO:0000259" key="3">
    <source>
        <dbReference type="Pfam" id="PF23359"/>
    </source>
</evidence>
<dbReference type="InterPro" id="IPR036625">
    <property type="entry name" value="E3-bd_dom_sf"/>
</dbReference>
<sequence>MDDIDGTEGDVSSVEFALEGVQYRIDLSEKNAEKLRKALASYIDSAEKIGGRRSAVRPVVVQSGKRSKEELQAIREWARSSGYAVSDRGRIPAEIEQAYAEAK</sequence>
<proteinExistence type="predicted"/>
<keyword evidence="5" id="KW-1185">Reference proteome</keyword>
<evidence type="ECO:0000256" key="1">
    <source>
        <dbReference type="ARBA" id="ARBA00023125"/>
    </source>
</evidence>
<dbReference type="RefSeq" id="WP_249773634.1">
    <property type="nucleotide sequence ID" value="NZ_CP097332.1"/>
</dbReference>
<evidence type="ECO:0000259" key="2">
    <source>
        <dbReference type="Pfam" id="PF11774"/>
    </source>
</evidence>
<dbReference type="Gene3D" id="3.30.60.230">
    <property type="entry name" value="Lsr2, dimerization domain"/>
    <property type="match status" value="1"/>
</dbReference>
<keyword evidence="1" id="KW-0238">DNA-binding</keyword>
<reference evidence="4" key="2">
    <citation type="submission" date="2022-05" db="EMBL/GenBank/DDBJ databases">
        <authorList>
            <person name="Kim J.-S."/>
            <person name="Lee K."/>
            <person name="Suh M."/>
            <person name="Eom M."/>
            <person name="Kim J.-S."/>
            <person name="Kim D.-S."/>
            <person name="Ko S.-H."/>
            <person name="Shin Y."/>
            <person name="Lee J.-S."/>
        </authorList>
    </citation>
    <scope>NUCLEOTIDE SEQUENCE</scope>
    <source>
        <strain evidence="4">N237</strain>
    </source>
</reference>
<feature type="domain" description="Lsr2 dimerization" evidence="2">
    <location>
        <begin position="1"/>
        <end position="50"/>
    </location>
</feature>
<dbReference type="Pfam" id="PF11774">
    <property type="entry name" value="Lsr2"/>
    <property type="match status" value="1"/>
</dbReference>